<evidence type="ECO:0000256" key="1">
    <source>
        <dbReference type="ARBA" id="ARBA00004141"/>
    </source>
</evidence>
<evidence type="ECO:0000313" key="7">
    <source>
        <dbReference type="Proteomes" id="UP001158576"/>
    </source>
</evidence>
<dbReference type="Proteomes" id="UP001158576">
    <property type="component" value="Chromosome XSR"/>
</dbReference>
<evidence type="ECO:0000256" key="3">
    <source>
        <dbReference type="ARBA" id="ARBA00022989"/>
    </source>
</evidence>
<dbReference type="Pfam" id="PF00002">
    <property type="entry name" value="7tm_2"/>
    <property type="match status" value="1"/>
</dbReference>
<feature type="transmembrane region" description="Helical" evidence="5">
    <location>
        <begin position="106"/>
        <end position="129"/>
    </location>
</feature>
<name>A0ABN7SFS5_OIKDI</name>
<gene>
    <name evidence="6" type="ORF">OKIOD_LOCUS5892</name>
</gene>
<evidence type="ECO:0000256" key="4">
    <source>
        <dbReference type="ARBA" id="ARBA00023136"/>
    </source>
</evidence>
<keyword evidence="7" id="KW-1185">Reference proteome</keyword>
<sequence length="161" mass="19085">MAILQDKSRATCRVSNRREVTFIQKYYQYCDNNEHRWRFNIMSCPGTIDNYSVVFGKFLEYIQRSYIQRKIRSTRNHIHCNLFLAWIFNTIFKCLLFVQGNNWAHLLNGCAITILAVYGSIIQMSWTLIEGIHLHLLLSISHFPKTWSFKCFITCAIICYL</sequence>
<keyword evidence="3 5" id="KW-1133">Transmembrane helix</keyword>
<evidence type="ECO:0000313" key="6">
    <source>
        <dbReference type="EMBL" id="CAG5095783.1"/>
    </source>
</evidence>
<evidence type="ECO:0000256" key="2">
    <source>
        <dbReference type="ARBA" id="ARBA00022692"/>
    </source>
</evidence>
<dbReference type="Gene3D" id="1.20.1070.10">
    <property type="entry name" value="Rhodopsin 7-helix transmembrane proteins"/>
    <property type="match status" value="1"/>
</dbReference>
<organism evidence="6 7">
    <name type="scientific">Oikopleura dioica</name>
    <name type="common">Tunicate</name>
    <dbReference type="NCBI Taxonomy" id="34765"/>
    <lineage>
        <taxon>Eukaryota</taxon>
        <taxon>Metazoa</taxon>
        <taxon>Chordata</taxon>
        <taxon>Tunicata</taxon>
        <taxon>Appendicularia</taxon>
        <taxon>Copelata</taxon>
        <taxon>Oikopleuridae</taxon>
        <taxon>Oikopleura</taxon>
    </lineage>
</organism>
<reference evidence="6 7" key="1">
    <citation type="submission" date="2021-04" db="EMBL/GenBank/DDBJ databases">
        <authorList>
            <person name="Bliznina A."/>
        </authorList>
    </citation>
    <scope>NUCLEOTIDE SEQUENCE [LARGE SCALE GENOMIC DNA]</scope>
</reference>
<keyword evidence="2 5" id="KW-0812">Transmembrane</keyword>
<proteinExistence type="predicted"/>
<feature type="transmembrane region" description="Helical" evidence="5">
    <location>
        <begin position="78"/>
        <end position="100"/>
    </location>
</feature>
<accession>A0ABN7SFS5</accession>
<protein>
    <submittedName>
        <fullName evidence="6">Oidioi.mRNA.OKI2018_I69.XSR.g14334.t1.cds</fullName>
    </submittedName>
</protein>
<keyword evidence="4 5" id="KW-0472">Membrane</keyword>
<dbReference type="InterPro" id="IPR000832">
    <property type="entry name" value="GPCR_2_secretin-like"/>
</dbReference>
<evidence type="ECO:0000256" key="5">
    <source>
        <dbReference type="SAM" id="Phobius"/>
    </source>
</evidence>
<dbReference type="EMBL" id="OU015569">
    <property type="protein sequence ID" value="CAG5095783.1"/>
    <property type="molecule type" value="Genomic_DNA"/>
</dbReference>
<comment type="subcellular location">
    <subcellularLocation>
        <location evidence="1">Membrane</location>
        <topology evidence="1">Multi-pass membrane protein</topology>
    </subcellularLocation>
</comment>